<comment type="caution">
    <text evidence="1">The sequence shown here is derived from an EMBL/GenBank/DDBJ whole genome shotgun (WGS) entry which is preliminary data.</text>
</comment>
<accession>A0ACC2EL67</accession>
<sequence>MADREGGAVSARVDLNLNLAPPWDPNAIGVNMGLREESSRDESSSHPARRILPRFGPGIHGVYLDLVHHENEAQPGGSVLAEVRGFSPSSSNEQALVHGSVREQHSALSQETVEQLSEQTETRNVIDMSEDSQASQPFPLEFPLRFRRYVQPVHPGPDRLEDIPNQSLFLDRFVDVVEDEPKEKSCDIGKGDKVTNAGNYECNVCLEMALEPVLTSCGHLFCWPCLYQWLYIHSEDEECPVCKGSVSESDIIPIYGRGDATFPARHPFSDCPDFVPPRPHARRTESFRQRLGRWDLPAEEPRDNVRGYMWRFNEALRIRAFHFPQEVIEGARDFRARAGTPISERRENLGLPTVESLFRPPADEAIHTFGSLRQAVGDVQEALHRRVAFLSDHLQDDLMRRLAVNRSEIEDRLALLRARLTNLSGDVDSHRTISAAISVSGILIPSITAINSPRQNLQEANGVSMLEEVASPHRVESDRQGNQGTTDVVFARQRVDVIMRDRSNAPDTHPSEYVDVDVESSHGRKRRRLN</sequence>
<proteinExistence type="predicted"/>
<protein>
    <submittedName>
        <fullName evidence="1">Uncharacterized protein</fullName>
    </submittedName>
</protein>
<keyword evidence="2" id="KW-1185">Reference proteome</keyword>
<reference evidence="2" key="1">
    <citation type="journal article" date="2024" name="Proc. Natl. Acad. Sci. U.S.A.">
        <title>Extraordinary preservation of gene collinearity over three hundred million years revealed in homosporous lycophytes.</title>
        <authorList>
            <person name="Li C."/>
            <person name="Wickell D."/>
            <person name="Kuo L.Y."/>
            <person name="Chen X."/>
            <person name="Nie B."/>
            <person name="Liao X."/>
            <person name="Peng D."/>
            <person name="Ji J."/>
            <person name="Jenkins J."/>
            <person name="Williams M."/>
            <person name="Shu S."/>
            <person name="Plott C."/>
            <person name="Barry K."/>
            <person name="Rajasekar S."/>
            <person name="Grimwood J."/>
            <person name="Han X."/>
            <person name="Sun S."/>
            <person name="Hou Z."/>
            <person name="He W."/>
            <person name="Dai G."/>
            <person name="Sun C."/>
            <person name="Schmutz J."/>
            <person name="Leebens-Mack J.H."/>
            <person name="Li F.W."/>
            <person name="Wang L."/>
        </authorList>
    </citation>
    <scope>NUCLEOTIDE SEQUENCE [LARGE SCALE GENOMIC DNA]</scope>
    <source>
        <strain evidence="2">cv. PW_Plant_1</strain>
    </source>
</reference>
<name>A0ACC2EL67_DIPCM</name>
<dbReference type="Proteomes" id="UP001162992">
    <property type="component" value="Chromosome 2"/>
</dbReference>
<evidence type="ECO:0000313" key="2">
    <source>
        <dbReference type="Proteomes" id="UP001162992"/>
    </source>
</evidence>
<dbReference type="EMBL" id="CM055093">
    <property type="protein sequence ID" value="KAJ7567249.1"/>
    <property type="molecule type" value="Genomic_DNA"/>
</dbReference>
<evidence type="ECO:0000313" key="1">
    <source>
        <dbReference type="EMBL" id="KAJ7567249.1"/>
    </source>
</evidence>
<organism evidence="1 2">
    <name type="scientific">Diphasiastrum complanatum</name>
    <name type="common">Issler's clubmoss</name>
    <name type="synonym">Lycopodium complanatum</name>
    <dbReference type="NCBI Taxonomy" id="34168"/>
    <lineage>
        <taxon>Eukaryota</taxon>
        <taxon>Viridiplantae</taxon>
        <taxon>Streptophyta</taxon>
        <taxon>Embryophyta</taxon>
        <taxon>Tracheophyta</taxon>
        <taxon>Lycopodiopsida</taxon>
        <taxon>Lycopodiales</taxon>
        <taxon>Lycopodiaceae</taxon>
        <taxon>Lycopodioideae</taxon>
        <taxon>Diphasiastrum</taxon>
    </lineage>
</organism>
<gene>
    <name evidence="1" type="ORF">O6H91_02G138800</name>
</gene>